<dbReference type="InterPro" id="IPR032701">
    <property type="entry name" value="Prok-E2_B_dom"/>
</dbReference>
<dbReference type="Proteomes" id="UP000278078">
    <property type="component" value="Chromosome"/>
</dbReference>
<dbReference type="InterPro" id="IPR045886">
    <property type="entry name" value="ThiF/MoeB/HesA"/>
</dbReference>
<dbReference type="InterPro" id="IPR000594">
    <property type="entry name" value="ThiF_NAD_FAD-bd"/>
</dbReference>
<evidence type="ECO:0000259" key="1">
    <source>
        <dbReference type="Pfam" id="PF00899"/>
    </source>
</evidence>
<sequence>MASPFDLVERGLQECRPDTWRRLTAQELSADFLWAFRSGWRVDLQAGEVSIAGVDHLLFVIDAAFPNSQPRVFAPGAGSDFRWPHVERFGLLCLRPTSLFADVADRIGVHLADALELLTYSAAECQAEFEREFLAYWAQQAVSASSSPQILSLLKPGGEARTIYQYFDYRAGKCVVADDKTQLKDWLRNCGVNAGDKDILPATLLKLSRPLTPAQFPRSGGDLVQELTDDVLRRSLVPGRRPLFILEAHTPTGPAFVAVIYKSGAIDALTRGFRNITHVPGDRIRGWFKGRAIERVVVNRVDGPWIHGRDHSSDFLELNRRRVVVVGCGAIGSAVANLLAQAGVGELIFVDGDEIHSANASRHFLGVDSLRVDKVTGLARALARKFPHLTFDHAYPFRFERLPVQHLARIADADLIIAAGLDLEGEAALDAWRASLPCPPAYLSAWAEAYAMAGHAVLLYGPERLMSQFDVDERPSFRLTDWPDESGAIVVEAGCGNVFQPHGAVDLHPTIGMAAGLALDALLGRVPNSCRRVWMGSRERVEPLGGTLRAAFDKANTVQEYAW</sequence>
<organism evidence="3 4">
    <name type="scientific">Pseudomonas fluorescens</name>
    <dbReference type="NCBI Taxonomy" id="294"/>
    <lineage>
        <taxon>Bacteria</taxon>
        <taxon>Pseudomonadati</taxon>
        <taxon>Pseudomonadota</taxon>
        <taxon>Gammaproteobacteria</taxon>
        <taxon>Pseudomonadales</taxon>
        <taxon>Pseudomonadaceae</taxon>
        <taxon>Pseudomonas</taxon>
    </lineage>
</organism>
<dbReference type="AlphaFoldDB" id="A0A3S4NN37"/>
<protein>
    <submittedName>
        <fullName evidence="3">ThiF family protein</fullName>
    </submittedName>
</protein>
<accession>A0A3S4NN37</accession>
<dbReference type="SUPFAM" id="SSF69572">
    <property type="entry name" value="Activating enzymes of the ubiquitin-like proteins"/>
    <property type="match status" value="1"/>
</dbReference>
<dbReference type="PANTHER" id="PTHR43267:SF1">
    <property type="entry name" value="TRNA THREONYLCARBAMOYLADENOSINE DEHYDRATASE"/>
    <property type="match status" value="1"/>
</dbReference>
<proteinExistence type="predicted"/>
<name>A0A3S4NN37_PSEFL</name>
<dbReference type="Pfam" id="PF00899">
    <property type="entry name" value="ThiF"/>
    <property type="match status" value="1"/>
</dbReference>
<dbReference type="Gene3D" id="3.40.50.720">
    <property type="entry name" value="NAD(P)-binding Rossmann-like Domain"/>
    <property type="match status" value="1"/>
</dbReference>
<dbReference type="EMBL" id="LR134300">
    <property type="protein sequence ID" value="VEE47698.1"/>
    <property type="molecule type" value="Genomic_DNA"/>
</dbReference>
<dbReference type="InterPro" id="IPR035985">
    <property type="entry name" value="Ubiquitin-activating_enz"/>
</dbReference>
<dbReference type="Pfam" id="PF14461">
    <property type="entry name" value="Prok-E2_B"/>
    <property type="match status" value="1"/>
</dbReference>
<feature type="domain" description="Prokaryotic E2 family B" evidence="2">
    <location>
        <begin position="48"/>
        <end position="141"/>
    </location>
</feature>
<dbReference type="GO" id="GO:0061504">
    <property type="term" value="P:cyclic threonylcarbamoyladenosine biosynthetic process"/>
    <property type="evidence" value="ECO:0007669"/>
    <property type="project" value="TreeGrafter"/>
</dbReference>
<dbReference type="GO" id="GO:0061503">
    <property type="term" value="F:tRNA threonylcarbamoyladenosine dehydratase"/>
    <property type="evidence" value="ECO:0007669"/>
    <property type="project" value="TreeGrafter"/>
</dbReference>
<evidence type="ECO:0000313" key="4">
    <source>
        <dbReference type="Proteomes" id="UP000278078"/>
    </source>
</evidence>
<dbReference type="PANTHER" id="PTHR43267">
    <property type="entry name" value="TRNA THREONYLCARBAMOYLADENOSINE DEHYDRATASE"/>
    <property type="match status" value="1"/>
</dbReference>
<dbReference type="GO" id="GO:0008641">
    <property type="term" value="F:ubiquitin-like modifier activating enzyme activity"/>
    <property type="evidence" value="ECO:0007669"/>
    <property type="project" value="InterPro"/>
</dbReference>
<evidence type="ECO:0000259" key="2">
    <source>
        <dbReference type="Pfam" id="PF14461"/>
    </source>
</evidence>
<evidence type="ECO:0000313" key="3">
    <source>
        <dbReference type="EMBL" id="VEE47698.1"/>
    </source>
</evidence>
<feature type="domain" description="THIF-type NAD/FAD binding fold" evidence="1">
    <location>
        <begin position="317"/>
        <end position="419"/>
    </location>
</feature>
<reference evidence="3 4" key="1">
    <citation type="submission" date="2018-12" db="EMBL/GenBank/DDBJ databases">
        <authorList>
            <consortium name="Pathogen Informatics"/>
        </authorList>
    </citation>
    <scope>NUCLEOTIDE SEQUENCE [LARGE SCALE GENOMIC DNA]</scope>
    <source>
        <strain evidence="3 4">NCTC10783</strain>
    </source>
</reference>
<gene>
    <name evidence="3" type="ORF">NCTC10783_03591</name>
</gene>